<evidence type="ECO:0000256" key="1">
    <source>
        <dbReference type="SAM" id="MobiDB-lite"/>
    </source>
</evidence>
<feature type="compositionally biased region" description="Gly residues" evidence="1">
    <location>
        <begin position="18"/>
        <end position="35"/>
    </location>
</feature>
<evidence type="ECO:0000313" key="2">
    <source>
        <dbReference type="EMBL" id="EPX60389.1"/>
    </source>
</evidence>
<keyword evidence="3" id="KW-1185">Reference proteome</keyword>
<organism evidence="2 3">
    <name type="scientific">Cystobacter fuscus (strain ATCC 25194 / DSM 2262 / NBRC 100088 / M29)</name>
    <dbReference type="NCBI Taxonomy" id="1242864"/>
    <lineage>
        <taxon>Bacteria</taxon>
        <taxon>Pseudomonadati</taxon>
        <taxon>Myxococcota</taxon>
        <taxon>Myxococcia</taxon>
        <taxon>Myxococcales</taxon>
        <taxon>Cystobacterineae</taxon>
        <taxon>Archangiaceae</taxon>
        <taxon>Cystobacter</taxon>
    </lineage>
</organism>
<gene>
    <name evidence="2" type="ORF">D187_001876</name>
</gene>
<sequence>MAPEGSGPFLRRSRPWLGRGGGLRYNGPRSRGGGRGTRRVLATHAARVGTSC</sequence>
<proteinExistence type="predicted"/>
<name>S9QGE2_CYSF2</name>
<dbReference type="Proteomes" id="UP000011682">
    <property type="component" value="Unassembled WGS sequence"/>
</dbReference>
<feature type="region of interest" description="Disordered" evidence="1">
    <location>
        <begin position="1"/>
        <end position="38"/>
    </location>
</feature>
<accession>S9QGE2</accession>
<protein>
    <submittedName>
        <fullName evidence="2">Uncharacterized protein</fullName>
    </submittedName>
</protein>
<dbReference type="EMBL" id="ANAH02000013">
    <property type="protein sequence ID" value="EPX60389.1"/>
    <property type="molecule type" value="Genomic_DNA"/>
</dbReference>
<dbReference type="AlphaFoldDB" id="S9QGE2"/>
<reference evidence="2" key="1">
    <citation type="submission" date="2013-05" db="EMBL/GenBank/DDBJ databases">
        <title>Genome assembly of Cystobacter fuscus DSM 2262.</title>
        <authorList>
            <person name="Sharma G."/>
            <person name="Khatri I."/>
            <person name="Kaur C."/>
            <person name="Mayilraj S."/>
            <person name="Subramanian S."/>
        </authorList>
    </citation>
    <scope>NUCLEOTIDE SEQUENCE [LARGE SCALE GENOMIC DNA]</scope>
    <source>
        <strain evidence="2">DSM 2262</strain>
    </source>
</reference>
<evidence type="ECO:0000313" key="3">
    <source>
        <dbReference type="Proteomes" id="UP000011682"/>
    </source>
</evidence>
<comment type="caution">
    <text evidence="2">The sequence shown here is derived from an EMBL/GenBank/DDBJ whole genome shotgun (WGS) entry which is preliminary data.</text>
</comment>